<feature type="region of interest" description="Disordered" evidence="5">
    <location>
        <begin position="173"/>
        <end position="199"/>
    </location>
</feature>
<evidence type="ECO:0000256" key="5">
    <source>
        <dbReference type="SAM" id="MobiDB-lite"/>
    </source>
</evidence>
<keyword evidence="4" id="KW-0233">DNA recombination</keyword>
<proteinExistence type="inferred from homology"/>
<dbReference type="InterPro" id="IPR002104">
    <property type="entry name" value="Integrase_catalytic"/>
</dbReference>
<feature type="domain" description="Tyr recombinase" evidence="6">
    <location>
        <begin position="341"/>
        <end position="551"/>
    </location>
</feature>
<dbReference type="SUPFAM" id="SSF56349">
    <property type="entry name" value="DNA breaking-rejoining enzymes"/>
    <property type="match status" value="1"/>
</dbReference>
<dbReference type="Proteomes" id="UP000553193">
    <property type="component" value="Unassembled WGS sequence"/>
</dbReference>
<evidence type="ECO:0000256" key="4">
    <source>
        <dbReference type="ARBA" id="ARBA00023172"/>
    </source>
</evidence>
<keyword evidence="3" id="KW-0238">DNA-binding</keyword>
<keyword evidence="8" id="KW-1185">Reference proteome</keyword>
<organism evidence="7 8">
    <name type="scientific">Roseococcus suduntuyensis</name>
    <dbReference type="NCBI Taxonomy" id="455361"/>
    <lineage>
        <taxon>Bacteria</taxon>
        <taxon>Pseudomonadati</taxon>
        <taxon>Pseudomonadota</taxon>
        <taxon>Alphaproteobacteria</taxon>
        <taxon>Acetobacterales</taxon>
        <taxon>Roseomonadaceae</taxon>
        <taxon>Roseococcus</taxon>
    </lineage>
</organism>
<dbReference type="Pfam" id="PF20172">
    <property type="entry name" value="DUF6538"/>
    <property type="match status" value="1"/>
</dbReference>
<dbReference type="CDD" id="cd01184">
    <property type="entry name" value="INT_C_like_1"/>
    <property type="match status" value="1"/>
</dbReference>
<evidence type="ECO:0000259" key="6">
    <source>
        <dbReference type="PROSITE" id="PS51898"/>
    </source>
</evidence>
<dbReference type="Gene3D" id="1.10.443.10">
    <property type="entry name" value="Intergrase catalytic core"/>
    <property type="match status" value="1"/>
</dbReference>
<evidence type="ECO:0000313" key="8">
    <source>
        <dbReference type="Proteomes" id="UP000553193"/>
    </source>
</evidence>
<dbReference type="PANTHER" id="PTHR30349">
    <property type="entry name" value="PHAGE INTEGRASE-RELATED"/>
    <property type="match status" value="1"/>
</dbReference>
<evidence type="ECO:0000256" key="2">
    <source>
        <dbReference type="ARBA" id="ARBA00022908"/>
    </source>
</evidence>
<dbReference type="GO" id="GO:0006310">
    <property type="term" value="P:DNA recombination"/>
    <property type="evidence" value="ECO:0007669"/>
    <property type="project" value="UniProtKB-KW"/>
</dbReference>
<dbReference type="EMBL" id="JACIDJ010000010">
    <property type="protein sequence ID" value="MBB3900418.1"/>
    <property type="molecule type" value="Genomic_DNA"/>
</dbReference>
<dbReference type="PROSITE" id="PS51898">
    <property type="entry name" value="TYR_RECOMBINASE"/>
    <property type="match status" value="1"/>
</dbReference>
<name>A0A840AEU9_9PROT</name>
<accession>A0A840AEU9</accession>
<dbReference type="Gene3D" id="1.10.150.130">
    <property type="match status" value="1"/>
</dbReference>
<comment type="caution">
    <text evidence="7">The sequence shown here is derived from an EMBL/GenBank/DDBJ whole genome shotgun (WGS) entry which is preliminary data.</text>
</comment>
<dbReference type="InterPro" id="IPR011010">
    <property type="entry name" value="DNA_brk_join_enz"/>
</dbReference>
<evidence type="ECO:0000313" key="7">
    <source>
        <dbReference type="EMBL" id="MBB3900418.1"/>
    </source>
</evidence>
<protein>
    <submittedName>
        <fullName evidence="7">Integrase</fullName>
    </submittedName>
</protein>
<keyword evidence="2" id="KW-0229">DNA integration</keyword>
<dbReference type="Pfam" id="PF00589">
    <property type="entry name" value="Phage_integrase"/>
    <property type="match status" value="1"/>
</dbReference>
<evidence type="ECO:0000256" key="1">
    <source>
        <dbReference type="ARBA" id="ARBA00008857"/>
    </source>
</evidence>
<dbReference type="InterPro" id="IPR046668">
    <property type="entry name" value="DUF6538"/>
</dbReference>
<dbReference type="AlphaFoldDB" id="A0A840AEU9"/>
<comment type="similarity">
    <text evidence="1">Belongs to the 'phage' integrase family.</text>
</comment>
<dbReference type="InterPro" id="IPR013762">
    <property type="entry name" value="Integrase-like_cat_sf"/>
</dbReference>
<evidence type="ECO:0000256" key="3">
    <source>
        <dbReference type="ARBA" id="ARBA00023125"/>
    </source>
</evidence>
<dbReference type="PANTHER" id="PTHR30349:SF41">
    <property type="entry name" value="INTEGRASE_RECOMBINASE PROTEIN MJ0367-RELATED"/>
    <property type="match status" value="1"/>
</dbReference>
<gene>
    <name evidence="7" type="ORF">GGQ83_003894</name>
</gene>
<dbReference type="InterPro" id="IPR010998">
    <property type="entry name" value="Integrase_recombinase_N"/>
</dbReference>
<dbReference type="GO" id="GO:0003677">
    <property type="term" value="F:DNA binding"/>
    <property type="evidence" value="ECO:0007669"/>
    <property type="project" value="UniProtKB-KW"/>
</dbReference>
<dbReference type="GO" id="GO:0015074">
    <property type="term" value="P:DNA integration"/>
    <property type="evidence" value="ECO:0007669"/>
    <property type="project" value="UniProtKB-KW"/>
</dbReference>
<sequence length="571" mass="63140">MPDELRPIIGKREIWVSYKTDSFADAKRRHHREMAVVDALFEDARKRLASGGDPSSIARKEAARIAQATVEDIHHAARAWFHAEEGRLLDRWRRAGSHDGGTAVEREDGLHALQDNQAAIHGPAGEEWAAEAAQKAFAARNLTLPPGALFAEAVEAFHAAAKEAVDRAVQRWGGRPVEPPRDRRFADVTAGSPAPVPPPPAVTLRALCDAYLNDPERADISPKTRVKYVGSLRLLCDLIGEDRRADSITREDCRRVRTVLLTYPTNAVQRYPGLTARQVAEAAARDGVPPMSAKTLRHHLDILATLFRWGEKEKVIRLPDGNPAVGLQATTAKNVTARKGEDRRPFTPAELTAIFKAPLYIGCENDEEGYHLPGPNHPRRGRFWVPLLGLYAGLRLNEACQLLTADVEEVDGVHVIHVRATTEGQRLKTKAAERRIPVHPELQRIGFLHLVSRQRLAGEVRLFPDLRAGKLGNYSDPFSKWFARFLDKVGVKAPGAVFHSFRHGFRDRMTEAGIPDSVADLLGGWTAPGRKSEGGRYGEGGSVRFLAEHVARITYPGLNLDHLHLSNEEAS</sequence>
<dbReference type="InterPro" id="IPR050090">
    <property type="entry name" value="Tyrosine_recombinase_XerCD"/>
</dbReference>
<reference evidence="7 8" key="1">
    <citation type="submission" date="2020-08" db="EMBL/GenBank/DDBJ databases">
        <title>Genomic Encyclopedia of Type Strains, Phase IV (KMG-IV): sequencing the most valuable type-strain genomes for metagenomic binning, comparative biology and taxonomic classification.</title>
        <authorList>
            <person name="Goeker M."/>
        </authorList>
    </citation>
    <scope>NUCLEOTIDE SEQUENCE [LARGE SCALE GENOMIC DNA]</scope>
    <source>
        <strain evidence="7 8">DSM 19979</strain>
    </source>
</reference>